<dbReference type="AlphaFoldDB" id="A0A0K8MD07"/>
<evidence type="ECO:0000313" key="3">
    <source>
        <dbReference type="EMBL" id="GAO98093.1"/>
    </source>
</evidence>
<dbReference type="InterPro" id="IPR038726">
    <property type="entry name" value="PDDEXK_AddAB-type"/>
</dbReference>
<gene>
    <name evidence="3" type="ORF">Cva_00741</name>
</gene>
<protein>
    <submittedName>
        <fullName evidence="3">PD-(D/E)XK nuclease superfamily protein</fullName>
    </submittedName>
</protein>
<keyword evidence="4" id="KW-1185">Reference proteome</keyword>
<evidence type="ECO:0000256" key="1">
    <source>
        <dbReference type="SAM" id="MobiDB-lite"/>
    </source>
</evidence>
<dbReference type="SUPFAM" id="SSF52540">
    <property type="entry name" value="P-loop containing nucleoside triphosphate hydrolases"/>
    <property type="match status" value="1"/>
</dbReference>
<feature type="domain" description="PD-(D/E)XK endonuclease-like" evidence="2">
    <location>
        <begin position="682"/>
        <end position="863"/>
    </location>
</feature>
<dbReference type="STRING" id="1629334.Cva_00741"/>
<comment type="caution">
    <text evidence="3">The sequence shown here is derived from an EMBL/GenBank/DDBJ whole genome shotgun (WGS) entry which is preliminary data.</text>
</comment>
<name>A0A0K8MD07_9PROT</name>
<dbReference type="EMBL" id="BBVC01000023">
    <property type="protein sequence ID" value="GAO98093.1"/>
    <property type="molecule type" value="Genomic_DNA"/>
</dbReference>
<sequence length="942" mass="107366">MENVKLFTVPLPENFLSGLATYILGKDLDPLQLAGTTIILPTERACLTLEREFISVIKDCSLVMPCIRPITRWNQLLINSAPVISPPQRHLFLSHLLREKTGYPWQECFSLATSLGQLLDQLQTEEIPLEKLETLVPDELSVHWQRSLDFLRILSHEWPSQLARLNLAEPLPARTRAYKQQSEEWQKLPPLQGLIIAAGVVGSVPSIARFLKTISTLPTGEIIFAGIDLEMPEEQWQKLPPYHSQYGLKQTLERMEYQRENVQLLAPSLSKNWRTRFLNNLFDPQGLQNPSFTECFQENALESVSLAEADSLQEEARMIALMIREALNDSAHTIALITPHRGLSDRVTAELKRWKIVPDDSYGESLFESSRGAFLTLTLNAACHPQNMTSVLSLLKHPLTLLGLPFFDCRKMTRRLEIHSIRPLSPFEKFDVQQIEDADISSFYKKFSQAMEPLLVKTTSLADWVKRHRIVLETLANSAIKEEKCQLWEREEGKKIADLLQQLEKISLPHHDFTLKEYSGFLSLHLKKLRVTKVYGTHPRVHILGPLEARLLNFDVIILGAMNDIHWSELSQPDPWLSHEMKQKLGLPDERYGTGLRAADWIYLLHAKRVILTRAQREGGLTMLPSRWLMRLKAVVKSHRCSSLLEPTSPWKKWSHSLDLPRQTSPCSRPAPCPPVSLRPRTLSITEVQRWKDDPYALYAKKILRLTPLFPLEKEITAATFGIVVHRALEKYISAGIKEQSRESLLEYGRQAFGLTLEHIIVKSLWWPRFIRLCDWFLEEEKRSGHPCASWTEVRGRLTIEAPAGPFTLIAKADRIDALKRADAEHNVLDIIDYKTGLLPSRKAVLQGDAVQLPLEAAITQYGSWESIPHSALGSLSLWHLKGGVPAGSVLRFEGIEDMAEKALSDLQGLVFLFDDEATPYEASSQNSNEYDPLARRQEWSR</sequence>
<feature type="compositionally biased region" description="Basic and acidic residues" evidence="1">
    <location>
        <begin position="933"/>
        <end position="942"/>
    </location>
</feature>
<dbReference type="OrthoDB" id="9780606at2"/>
<proteinExistence type="predicted"/>
<reference evidence="3 4" key="1">
    <citation type="submission" date="2015-03" db="EMBL/GenBank/DDBJ databases">
        <title>Caedibacter varicaedens, whole genome shotgun sequence.</title>
        <authorList>
            <person name="Suzuki H."/>
            <person name="Dapper A.L."/>
            <person name="Gibson A.K."/>
            <person name="Jackson C."/>
            <person name="Lee H."/>
            <person name="Pejaver V.R."/>
            <person name="Doak T."/>
            <person name="Lynch M."/>
        </authorList>
    </citation>
    <scope>NUCLEOTIDE SEQUENCE [LARGE SCALE GENOMIC DNA]</scope>
</reference>
<evidence type="ECO:0000259" key="2">
    <source>
        <dbReference type="Pfam" id="PF12705"/>
    </source>
</evidence>
<organism evidence="3 4">
    <name type="scientific">Caedimonas varicaedens</name>
    <dbReference type="NCBI Taxonomy" id="1629334"/>
    <lineage>
        <taxon>Bacteria</taxon>
        <taxon>Pseudomonadati</taxon>
        <taxon>Pseudomonadota</taxon>
        <taxon>Alphaproteobacteria</taxon>
        <taxon>Holosporales</taxon>
        <taxon>Caedimonadaceae</taxon>
        <taxon>Caedimonas</taxon>
    </lineage>
</organism>
<feature type="region of interest" description="Disordered" evidence="1">
    <location>
        <begin position="921"/>
        <end position="942"/>
    </location>
</feature>
<evidence type="ECO:0000313" key="4">
    <source>
        <dbReference type="Proteomes" id="UP000036771"/>
    </source>
</evidence>
<dbReference type="InterPro" id="IPR027417">
    <property type="entry name" value="P-loop_NTPase"/>
</dbReference>
<dbReference type="Proteomes" id="UP000036771">
    <property type="component" value="Unassembled WGS sequence"/>
</dbReference>
<dbReference type="Pfam" id="PF12705">
    <property type="entry name" value="PDDEXK_1"/>
    <property type="match status" value="1"/>
</dbReference>
<accession>A0A0K8MD07</accession>